<dbReference type="Pfam" id="PF03861">
    <property type="entry name" value="ANTAR"/>
    <property type="match status" value="1"/>
</dbReference>
<feature type="region of interest" description="Disordered" evidence="1">
    <location>
        <begin position="172"/>
        <end position="191"/>
    </location>
</feature>
<dbReference type="InterPro" id="IPR008327">
    <property type="entry name" value="Sig_transdc_resp-reg_antiterm"/>
</dbReference>
<comment type="caution">
    <text evidence="3">The sequence shown here is derived from an EMBL/GenBank/DDBJ whole genome shotgun (WGS) entry which is preliminary data.</text>
</comment>
<dbReference type="Proteomes" id="UP001205843">
    <property type="component" value="Unassembled WGS sequence"/>
</dbReference>
<accession>A0AAE3KE88</accession>
<dbReference type="SMART" id="SM01012">
    <property type="entry name" value="ANTAR"/>
    <property type="match status" value="1"/>
</dbReference>
<dbReference type="InterPro" id="IPR049021">
    <property type="entry name" value="AmiR_N"/>
</dbReference>
<dbReference type="EMBL" id="JALJXV010000017">
    <property type="protein sequence ID" value="MCP1677208.1"/>
    <property type="molecule type" value="Genomic_DNA"/>
</dbReference>
<keyword evidence="4" id="KW-1185">Reference proteome</keyword>
<reference evidence="3" key="1">
    <citation type="submission" date="2022-03" db="EMBL/GenBank/DDBJ databases">
        <title>Genomic Encyclopedia of Type Strains, Phase III (KMG-III): the genomes of soil and plant-associated and newly described type strains.</title>
        <authorList>
            <person name="Whitman W."/>
        </authorList>
    </citation>
    <scope>NUCLEOTIDE SEQUENCE</scope>
    <source>
        <strain evidence="3">ANL 6-2</strain>
    </source>
</reference>
<dbReference type="PIRSF" id="PIRSF036382">
    <property type="entry name" value="RR_antiterm"/>
    <property type="match status" value="1"/>
</dbReference>
<feature type="domain" description="ANTAR" evidence="2">
    <location>
        <begin position="101"/>
        <end position="162"/>
    </location>
</feature>
<dbReference type="InterPro" id="IPR036388">
    <property type="entry name" value="WH-like_DNA-bd_sf"/>
</dbReference>
<dbReference type="AlphaFoldDB" id="A0AAE3KE88"/>
<name>A0AAE3KE88_9GAMM</name>
<dbReference type="PROSITE" id="PS50921">
    <property type="entry name" value="ANTAR"/>
    <property type="match status" value="1"/>
</dbReference>
<dbReference type="GO" id="GO:0003723">
    <property type="term" value="F:RNA binding"/>
    <property type="evidence" value="ECO:0007669"/>
    <property type="project" value="InterPro"/>
</dbReference>
<organism evidence="3 4">
    <name type="scientific">Natronocella acetinitrilica</name>
    <dbReference type="NCBI Taxonomy" id="414046"/>
    <lineage>
        <taxon>Bacteria</taxon>
        <taxon>Pseudomonadati</taxon>
        <taxon>Pseudomonadota</taxon>
        <taxon>Gammaproteobacteria</taxon>
        <taxon>Chromatiales</taxon>
        <taxon>Ectothiorhodospiraceae</taxon>
        <taxon>Natronocella</taxon>
    </lineage>
</organism>
<evidence type="ECO:0000259" key="2">
    <source>
        <dbReference type="PROSITE" id="PS50921"/>
    </source>
</evidence>
<evidence type="ECO:0000256" key="1">
    <source>
        <dbReference type="SAM" id="MobiDB-lite"/>
    </source>
</evidence>
<dbReference type="Gene3D" id="3.40.50.2300">
    <property type="match status" value="1"/>
</dbReference>
<sequence length="191" mass="21428">MQQVTRIGCRAEALWPLPSELPEGADLVFVDITDTRSKHLEKLFGIGIKTRPTLIGIAGYESPSILQKLLDLHVDAVVTKPLQASGVLSSIVMARQIWKEFRRFERMVGKLKVKVENSQKIGQAKFILMRLHQISEEKAYEAIRSQAMSKRTTTVAIARAIINADGILETTSKKDENDEPAMRQFSPLSVR</sequence>
<dbReference type="SUPFAM" id="SSF52172">
    <property type="entry name" value="CheY-like"/>
    <property type="match status" value="1"/>
</dbReference>
<dbReference type="Gene3D" id="1.10.10.10">
    <property type="entry name" value="Winged helix-like DNA-binding domain superfamily/Winged helix DNA-binding domain"/>
    <property type="match status" value="1"/>
</dbReference>
<protein>
    <submittedName>
        <fullName evidence="3">AmiR/NasT family two-component response regulator</fullName>
    </submittedName>
</protein>
<evidence type="ECO:0000313" key="4">
    <source>
        <dbReference type="Proteomes" id="UP001205843"/>
    </source>
</evidence>
<dbReference type="InterPro" id="IPR011006">
    <property type="entry name" value="CheY-like_superfamily"/>
</dbReference>
<proteinExistence type="predicted"/>
<evidence type="ECO:0000313" key="3">
    <source>
        <dbReference type="EMBL" id="MCP1677208.1"/>
    </source>
</evidence>
<dbReference type="InterPro" id="IPR005561">
    <property type="entry name" value="ANTAR"/>
</dbReference>
<gene>
    <name evidence="3" type="ORF">J2T57_004386</name>
</gene>
<dbReference type="Pfam" id="PF21332">
    <property type="entry name" value="AmiR_N"/>
    <property type="match status" value="1"/>
</dbReference>